<dbReference type="AlphaFoldDB" id="A0A4C1ZQS8"/>
<evidence type="ECO:0000313" key="3">
    <source>
        <dbReference type="Proteomes" id="UP000299102"/>
    </source>
</evidence>
<evidence type="ECO:0000313" key="2">
    <source>
        <dbReference type="EMBL" id="GBP90836.1"/>
    </source>
</evidence>
<reference evidence="2 3" key="1">
    <citation type="journal article" date="2019" name="Commun. Biol.">
        <title>The bagworm genome reveals a unique fibroin gene that provides high tensile strength.</title>
        <authorList>
            <person name="Kono N."/>
            <person name="Nakamura H."/>
            <person name="Ohtoshi R."/>
            <person name="Tomita M."/>
            <person name="Numata K."/>
            <person name="Arakawa K."/>
        </authorList>
    </citation>
    <scope>NUCLEOTIDE SEQUENCE [LARGE SCALE GENOMIC DNA]</scope>
</reference>
<keyword evidence="3" id="KW-1185">Reference proteome</keyword>
<gene>
    <name evidence="2" type="ORF">EVAR_55337_1</name>
</gene>
<name>A0A4C1ZQS8_EUMVA</name>
<dbReference type="EMBL" id="BGZK01002116">
    <property type="protein sequence ID" value="GBP90836.1"/>
    <property type="molecule type" value="Genomic_DNA"/>
</dbReference>
<protein>
    <submittedName>
        <fullName evidence="2">Uncharacterized protein</fullName>
    </submittedName>
</protein>
<dbReference type="Proteomes" id="UP000299102">
    <property type="component" value="Unassembled WGS sequence"/>
</dbReference>
<sequence>MGDAFARDSTRADIEWTPPSPVPTDGAFGRYRDPGPALDSNRGLDAIAVSGSAFDLIPTPFSVWIFPMRQKKYKFFNSHIPRTIRPSRSDFGPASQHLLSGLTLRRPSPSSTIFGEVERSDFSATTAQTIKNLNTSDHFALKNPRQHYQGTRKQHNIKVPSKSQRASTATRALPLFRFDLRTSCQRQDRSTHIAHVAAIGLNRRRHGCQARRLAAGAARCSGFTHHTDVI</sequence>
<organism evidence="2 3">
    <name type="scientific">Eumeta variegata</name>
    <name type="common">Bagworm moth</name>
    <name type="synonym">Eumeta japonica</name>
    <dbReference type="NCBI Taxonomy" id="151549"/>
    <lineage>
        <taxon>Eukaryota</taxon>
        <taxon>Metazoa</taxon>
        <taxon>Ecdysozoa</taxon>
        <taxon>Arthropoda</taxon>
        <taxon>Hexapoda</taxon>
        <taxon>Insecta</taxon>
        <taxon>Pterygota</taxon>
        <taxon>Neoptera</taxon>
        <taxon>Endopterygota</taxon>
        <taxon>Lepidoptera</taxon>
        <taxon>Glossata</taxon>
        <taxon>Ditrysia</taxon>
        <taxon>Tineoidea</taxon>
        <taxon>Psychidae</taxon>
        <taxon>Oiketicinae</taxon>
        <taxon>Eumeta</taxon>
    </lineage>
</organism>
<feature type="compositionally biased region" description="Basic and acidic residues" evidence="1">
    <location>
        <begin position="1"/>
        <end position="14"/>
    </location>
</feature>
<proteinExistence type="predicted"/>
<evidence type="ECO:0000256" key="1">
    <source>
        <dbReference type="SAM" id="MobiDB-lite"/>
    </source>
</evidence>
<comment type="caution">
    <text evidence="2">The sequence shown here is derived from an EMBL/GenBank/DDBJ whole genome shotgun (WGS) entry which is preliminary data.</text>
</comment>
<feature type="region of interest" description="Disordered" evidence="1">
    <location>
        <begin position="1"/>
        <end position="34"/>
    </location>
</feature>
<accession>A0A4C1ZQS8</accession>